<dbReference type="AlphaFoldDB" id="A0A0X2NPF1"/>
<evidence type="ECO:0000256" key="3">
    <source>
        <dbReference type="ARBA" id="ARBA00020541"/>
    </source>
</evidence>
<dbReference type="Proteomes" id="UP000260925">
    <property type="component" value="Unassembled WGS sequence"/>
</dbReference>
<dbReference type="GeneID" id="82887451"/>
<gene>
    <name evidence="7" type="ORF">CVA01_13080</name>
    <name evidence="6" type="ORF">CVAR292_02707</name>
    <name evidence="8" type="ORF">DCL06_07900</name>
</gene>
<comment type="similarity">
    <text evidence="2">Belongs to the TraY family.</text>
</comment>
<dbReference type="SUPFAM" id="SSF47598">
    <property type="entry name" value="Ribbon-helix-helix"/>
    <property type="match status" value="1"/>
</dbReference>
<protein>
    <recommendedName>
        <fullName evidence="3">Relaxosome protein TraY</fullName>
    </recommendedName>
</protein>
<organism evidence="6 9">
    <name type="scientific">Corynebacterium variabile</name>
    <dbReference type="NCBI Taxonomy" id="1727"/>
    <lineage>
        <taxon>Bacteria</taxon>
        <taxon>Bacillati</taxon>
        <taxon>Actinomycetota</taxon>
        <taxon>Actinomycetes</taxon>
        <taxon>Mycobacteriales</taxon>
        <taxon>Corynebacteriaceae</taxon>
        <taxon>Corynebacterium</taxon>
    </lineage>
</organism>
<proteinExistence type="inferred from homology"/>
<reference evidence="8 10" key="3">
    <citation type="journal article" date="2018" name="Nat. Biotechnol.">
        <title>A standardized bacterial taxonomy based on genome phylogeny substantially revises the tree of life.</title>
        <authorList>
            <person name="Parks D.H."/>
            <person name="Chuvochina M."/>
            <person name="Waite D.W."/>
            <person name="Rinke C."/>
            <person name="Skarshewski A."/>
            <person name="Chaumeil P.A."/>
            <person name="Hugenholtz P."/>
        </authorList>
    </citation>
    <scope>NUCLEOTIDE SEQUENCE [LARGE SCALE GENOMIC DNA]</scope>
    <source>
        <strain evidence="8">UBA9851</strain>
    </source>
</reference>
<reference evidence="7 11" key="4">
    <citation type="submission" date="2019-06" db="EMBL/GenBank/DDBJ databases">
        <title>Whole genome shotgun sequence of Corynebacterium variabile NBRC 15286.</title>
        <authorList>
            <person name="Hosoyama A."/>
            <person name="Uohara A."/>
            <person name="Ohji S."/>
            <person name="Ichikawa N."/>
        </authorList>
    </citation>
    <scope>NUCLEOTIDE SEQUENCE [LARGE SCALE GENOMIC DNA]</scope>
    <source>
        <strain evidence="7 11">NBRC 15286</strain>
    </source>
</reference>
<evidence type="ECO:0000256" key="2">
    <source>
        <dbReference type="ARBA" id="ARBA00007183"/>
    </source>
</evidence>
<dbReference type="GO" id="GO:0005737">
    <property type="term" value="C:cytoplasm"/>
    <property type="evidence" value="ECO:0007669"/>
    <property type="project" value="UniProtKB-SubCell"/>
</dbReference>
<evidence type="ECO:0000313" key="7">
    <source>
        <dbReference type="EMBL" id="GEC85994.1"/>
    </source>
</evidence>
<dbReference type="RefSeq" id="WP_041629998.1">
    <property type="nucleotide sequence ID" value="NZ_BJNT01000009.1"/>
</dbReference>
<keyword evidence="9" id="KW-1185">Reference proteome</keyword>
<evidence type="ECO:0000313" key="11">
    <source>
        <dbReference type="Proteomes" id="UP000319986"/>
    </source>
</evidence>
<dbReference type="Proteomes" id="UP000182498">
    <property type="component" value="Unassembled WGS sequence"/>
</dbReference>
<dbReference type="CDD" id="cd22233">
    <property type="entry name" value="RHH_CopAso-like"/>
    <property type="match status" value="1"/>
</dbReference>
<evidence type="ECO:0000313" key="8">
    <source>
        <dbReference type="EMBL" id="HAF72782.1"/>
    </source>
</evidence>
<dbReference type="OrthoDB" id="9812023at2"/>
<dbReference type="Pfam" id="PF05509">
    <property type="entry name" value="TraY"/>
    <property type="match status" value="1"/>
</dbReference>
<evidence type="ECO:0000256" key="4">
    <source>
        <dbReference type="ARBA" id="ARBA00022490"/>
    </source>
</evidence>
<comment type="subcellular location">
    <subcellularLocation>
        <location evidence="1">Cytoplasm</location>
    </subcellularLocation>
</comment>
<dbReference type="EMBL" id="BJNT01000009">
    <property type="protein sequence ID" value="GEC85994.1"/>
    <property type="molecule type" value="Genomic_DNA"/>
</dbReference>
<dbReference type="GO" id="GO:0003677">
    <property type="term" value="F:DNA binding"/>
    <property type="evidence" value="ECO:0007669"/>
    <property type="project" value="UniProtKB-KW"/>
</dbReference>
<keyword evidence="5 6" id="KW-0238">DNA-binding</keyword>
<evidence type="ECO:0000313" key="10">
    <source>
        <dbReference type="Proteomes" id="UP000260925"/>
    </source>
</evidence>
<dbReference type="GO" id="GO:0006355">
    <property type="term" value="P:regulation of DNA-templated transcription"/>
    <property type="evidence" value="ECO:0007669"/>
    <property type="project" value="InterPro"/>
</dbReference>
<accession>A0A0X2NPF1</accession>
<evidence type="ECO:0000256" key="5">
    <source>
        <dbReference type="ARBA" id="ARBA00023125"/>
    </source>
</evidence>
<name>A0A0X2NPF1_9CORY</name>
<keyword evidence="4" id="KW-0963">Cytoplasm</keyword>
<evidence type="ECO:0000313" key="6">
    <source>
        <dbReference type="EMBL" id="CUU67345.1"/>
    </source>
</evidence>
<dbReference type="Proteomes" id="UP000319986">
    <property type="component" value="Unassembled WGS sequence"/>
</dbReference>
<evidence type="ECO:0000313" key="9">
    <source>
        <dbReference type="Proteomes" id="UP000182498"/>
    </source>
</evidence>
<dbReference type="InterPro" id="IPR010985">
    <property type="entry name" value="Ribbon_hlx_hlx"/>
</dbReference>
<dbReference type="EMBL" id="DMDD01000185">
    <property type="protein sequence ID" value="HAF72782.1"/>
    <property type="molecule type" value="Genomic_DNA"/>
</dbReference>
<dbReference type="InterPro" id="IPR008876">
    <property type="entry name" value="TraY"/>
</dbReference>
<sequence length="73" mass="8616">MPMSIRFSPEEEARLEALSTRTGRSKSFYVRQAVHTYLDEIEQAYWQDEAVRKWEQAGKPSRPAEELWEELGL</sequence>
<dbReference type="EMBL" id="FAUH01000022">
    <property type="protein sequence ID" value="CUU67345.1"/>
    <property type="molecule type" value="Genomic_DNA"/>
</dbReference>
<evidence type="ECO:0000256" key="1">
    <source>
        <dbReference type="ARBA" id="ARBA00004496"/>
    </source>
</evidence>
<reference evidence="9" key="1">
    <citation type="submission" date="2015-11" db="EMBL/GenBank/DDBJ databases">
        <authorList>
            <person name="Dugat-Bony E."/>
        </authorList>
    </citation>
    <scope>NUCLEOTIDE SEQUENCE [LARGE SCALE GENOMIC DNA]</scope>
    <source>
        <strain evidence="9">Mu292</strain>
    </source>
</reference>
<reference evidence="6" key="2">
    <citation type="submission" date="2015-11" db="EMBL/GenBank/DDBJ databases">
        <authorList>
            <person name="Zhang Y."/>
            <person name="Guo Z."/>
        </authorList>
    </citation>
    <scope>NUCLEOTIDE SEQUENCE [LARGE SCALE GENOMIC DNA]</scope>
    <source>
        <strain evidence="6">Mu292</strain>
    </source>
</reference>